<evidence type="ECO:0000313" key="2">
    <source>
        <dbReference type="Proteomes" id="UP000646152"/>
    </source>
</evidence>
<accession>A0ABQ1IUT5</accession>
<evidence type="ECO:0000313" key="1">
    <source>
        <dbReference type="EMBL" id="GGB51806.1"/>
    </source>
</evidence>
<keyword evidence="2" id="KW-1185">Reference proteome</keyword>
<comment type="caution">
    <text evidence="1">The sequence shown here is derived from an EMBL/GenBank/DDBJ whole genome shotgun (WGS) entry which is preliminary data.</text>
</comment>
<gene>
    <name evidence="1" type="ORF">GCM10011502_26190</name>
</gene>
<organism evidence="1 2">
    <name type="scientific">Oceanisphaera marina</name>
    <dbReference type="NCBI Taxonomy" id="2017550"/>
    <lineage>
        <taxon>Bacteria</taxon>
        <taxon>Pseudomonadati</taxon>
        <taxon>Pseudomonadota</taxon>
        <taxon>Gammaproteobacteria</taxon>
        <taxon>Aeromonadales</taxon>
        <taxon>Aeromonadaceae</taxon>
        <taxon>Oceanisphaera</taxon>
    </lineage>
</organism>
<protein>
    <submittedName>
        <fullName evidence="1">Uncharacterized protein</fullName>
    </submittedName>
</protein>
<sequence>MAIALVTTFYLKKRDEVTRVAGVILEKRINSEQVILSRLEDISYSVQMPEQEAKKYIALLEQTELPVPSPSLMQYAKIFGDLECFHEFQRSFEQLISSHKLWLSEKVRFHLQLMQAYLSWINSGLLISQQVPLPKGYQLSEQDQKRISSIMLTLQGVVLDMEFKGLIAELEVLMVDSIYHLNIKRPKRSLMRNGFWNRESRKLLKILGRKTLLGHARYEFFAMAFIITYQVKGLQPDEQMLAEFVSGFPERI</sequence>
<name>A0ABQ1IUT5_9GAMM</name>
<reference evidence="2" key="1">
    <citation type="journal article" date="2019" name="Int. J. Syst. Evol. Microbiol.">
        <title>The Global Catalogue of Microorganisms (GCM) 10K type strain sequencing project: providing services to taxonomists for standard genome sequencing and annotation.</title>
        <authorList>
            <consortium name="The Broad Institute Genomics Platform"/>
            <consortium name="The Broad Institute Genome Sequencing Center for Infectious Disease"/>
            <person name="Wu L."/>
            <person name="Ma J."/>
        </authorList>
    </citation>
    <scope>NUCLEOTIDE SEQUENCE [LARGE SCALE GENOMIC DNA]</scope>
    <source>
        <strain evidence="2">CGMCC 1.15923</strain>
    </source>
</reference>
<dbReference type="RefSeq" id="WP_188630581.1">
    <property type="nucleotide sequence ID" value="NZ_BMKE01000025.1"/>
</dbReference>
<dbReference type="EMBL" id="BMKE01000025">
    <property type="protein sequence ID" value="GGB51806.1"/>
    <property type="molecule type" value="Genomic_DNA"/>
</dbReference>
<dbReference type="Proteomes" id="UP000646152">
    <property type="component" value="Unassembled WGS sequence"/>
</dbReference>
<proteinExistence type="predicted"/>